<dbReference type="EMBL" id="BGZK01000003">
    <property type="protein sequence ID" value="GBO99662.1"/>
    <property type="molecule type" value="Genomic_DNA"/>
</dbReference>
<evidence type="ECO:0000313" key="1">
    <source>
        <dbReference type="EMBL" id="GBO99662.1"/>
    </source>
</evidence>
<comment type="caution">
    <text evidence="1">The sequence shown here is derived from an EMBL/GenBank/DDBJ whole genome shotgun (WGS) entry which is preliminary data.</text>
</comment>
<proteinExistence type="predicted"/>
<sequence length="85" mass="9226">MRVDVLHHTPQRHQLDARPACGAIGAIIVSDILFLCTGRGRPIDIVNRRPSRASPVACAPPARVSAYVRSSYYAIITSRSAGTRN</sequence>
<dbReference type="Proteomes" id="UP000299102">
    <property type="component" value="Unassembled WGS sequence"/>
</dbReference>
<reference evidence="1 2" key="1">
    <citation type="journal article" date="2019" name="Commun. Biol.">
        <title>The bagworm genome reveals a unique fibroin gene that provides high tensile strength.</title>
        <authorList>
            <person name="Kono N."/>
            <person name="Nakamura H."/>
            <person name="Ohtoshi R."/>
            <person name="Tomita M."/>
            <person name="Numata K."/>
            <person name="Arakawa K."/>
        </authorList>
    </citation>
    <scope>NUCLEOTIDE SEQUENCE [LARGE SCALE GENOMIC DNA]</scope>
</reference>
<organism evidence="1 2">
    <name type="scientific">Eumeta variegata</name>
    <name type="common">Bagworm moth</name>
    <name type="synonym">Eumeta japonica</name>
    <dbReference type="NCBI Taxonomy" id="151549"/>
    <lineage>
        <taxon>Eukaryota</taxon>
        <taxon>Metazoa</taxon>
        <taxon>Ecdysozoa</taxon>
        <taxon>Arthropoda</taxon>
        <taxon>Hexapoda</taxon>
        <taxon>Insecta</taxon>
        <taxon>Pterygota</taxon>
        <taxon>Neoptera</taxon>
        <taxon>Endopterygota</taxon>
        <taxon>Lepidoptera</taxon>
        <taxon>Glossata</taxon>
        <taxon>Ditrysia</taxon>
        <taxon>Tineoidea</taxon>
        <taxon>Psychidae</taxon>
        <taxon>Oiketicinae</taxon>
        <taxon>Eumeta</taxon>
    </lineage>
</organism>
<gene>
    <name evidence="1" type="ORF">EVAR_773_1</name>
</gene>
<dbReference type="AlphaFoldDB" id="A0A4C1SBX0"/>
<accession>A0A4C1SBX0</accession>
<name>A0A4C1SBX0_EUMVA</name>
<protein>
    <submittedName>
        <fullName evidence="1">Uncharacterized protein</fullName>
    </submittedName>
</protein>
<keyword evidence="2" id="KW-1185">Reference proteome</keyword>
<evidence type="ECO:0000313" key="2">
    <source>
        <dbReference type="Proteomes" id="UP000299102"/>
    </source>
</evidence>